<sequence length="232" mass="24978">MKQLIKNGVIAASMLLSSVAVASPITYEFDIDYSGTTVIGADEYEVQGTGLFSLFGELDFGVNAITSTDFSNLSYQASFNFINQTNPGDDKIDLISIVTNVFTPSMYNFSLFIANDLNTVFWGNGGSGESSFAIESTNLNAPAMPALGVSFDTNIFHEPTLDLDGGGRFLLTDLDNLILIEGMDREYSMAMRNGNLGQPIPPSGGSNNVPEPSTWLLMAAGLAFTARRYKSK</sequence>
<protein>
    <submittedName>
        <fullName evidence="3">PEP-CTERM sorting domain-containing protein</fullName>
    </submittedName>
</protein>
<dbReference type="Pfam" id="PF07589">
    <property type="entry name" value="PEP-CTERM"/>
    <property type="match status" value="1"/>
</dbReference>
<proteinExistence type="predicted"/>
<organism evidence="3 4">
    <name type="scientific">Psychrosphaera haliotis</name>
    <dbReference type="NCBI Taxonomy" id="555083"/>
    <lineage>
        <taxon>Bacteria</taxon>
        <taxon>Pseudomonadati</taxon>
        <taxon>Pseudomonadota</taxon>
        <taxon>Gammaproteobacteria</taxon>
        <taxon>Alteromonadales</taxon>
        <taxon>Pseudoalteromonadaceae</taxon>
        <taxon>Psychrosphaera</taxon>
    </lineage>
</organism>
<dbReference type="AlphaFoldDB" id="A0A6N8F3Z2"/>
<gene>
    <name evidence="3" type="ORF">GNP35_01565</name>
</gene>
<evidence type="ECO:0000259" key="2">
    <source>
        <dbReference type="Pfam" id="PF07589"/>
    </source>
</evidence>
<name>A0A6N8F3Z2_9GAMM</name>
<evidence type="ECO:0000313" key="4">
    <source>
        <dbReference type="Proteomes" id="UP000439994"/>
    </source>
</evidence>
<evidence type="ECO:0000256" key="1">
    <source>
        <dbReference type="SAM" id="SignalP"/>
    </source>
</evidence>
<dbReference type="Proteomes" id="UP000439994">
    <property type="component" value="Unassembled WGS sequence"/>
</dbReference>
<keyword evidence="4" id="KW-1185">Reference proteome</keyword>
<keyword evidence="1" id="KW-0732">Signal</keyword>
<feature type="signal peptide" evidence="1">
    <location>
        <begin position="1"/>
        <end position="22"/>
    </location>
</feature>
<accession>A0A6N8F3Z2</accession>
<evidence type="ECO:0000313" key="3">
    <source>
        <dbReference type="EMBL" id="MUH71295.1"/>
    </source>
</evidence>
<dbReference type="RefSeq" id="WP_155693899.1">
    <property type="nucleotide sequence ID" value="NZ_WOCD01000001.1"/>
</dbReference>
<dbReference type="NCBIfam" id="TIGR02595">
    <property type="entry name" value="PEP_CTERM"/>
    <property type="match status" value="1"/>
</dbReference>
<dbReference type="EMBL" id="WOCD01000001">
    <property type="protein sequence ID" value="MUH71295.1"/>
    <property type="molecule type" value="Genomic_DNA"/>
</dbReference>
<feature type="chain" id="PRO_5026843376" evidence="1">
    <location>
        <begin position="23"/>
        <end position="232"/>
    </location>
</feature>
<feature type="domain" description="Ice-binding protein C-terminal" evidence="2">
    <location>
        <begin position="209"/>
        <end position="228"/>
    </location>
</feature>
<dbReference type="InterPro" id="IPR013424">
    <property type="entry name" value="Ice-binding_C"/>
</dbReference>
<reference evidence="3 4" key="1">
    <citation type="submission" date="2019-11" db="EMBL/GenBank/DDBJ databases">
        <title>P. haliotis isolates from Z. marina roots.</title>
        <authorList>
            <person name="Cohen M."/>
            <person name="Jospin G."/>
            <person name="Eisen J.A."/>
            <person name="Coil D.A."/>
        </authorList>
    </citation>
    <scope>NUCLEOTIDE SEQUENCE [LARGE SCALE GENOMIC DNA]</scope>
    <source>
        <strain evidence="3 4">UCD-MCMsp1aY</strain>
    </source>
</reference>
<comment type="caution">
    <text evidence="3">The sequence shown here is derived from an EMBL/GenBank/DDBJ whole genome shotgun (WGS) entry which is preliminary data.</text>
</comment>